<dbReference type="PANTHER" id="PTHR10890:SF3">
    <property type="entry name" value="CYSTEINE--TRNA LIGASE, CYTOPLASMIC"/>
    <property type="match status" value="1"/>
</dbReference>
<dbReference type="GO" id="GO:0005829">
    <property type="term" value="C:cytosol"/>
    <property type="evidence" value="ECO:0007669"/>
    <property type="project" value="TreeGrafter"/>
</dbReference>
<comment type="subcellular location">
    <subcellularLocation>
        <location evidence="1">Cytoplasm</location>
    </subcellularLocation>
</comment>
<keyword evidence="3" id="KW-0436">Ligase</keyword>
<dbReference type="SMART" id="SM00840">
    <property type="entry name" value="DALR_2"/>
    <property type="match status" value="1"/>
</dbReference>
<dbReference type="SUPFAM" id="SSF47323">
    <property type="entry name" value="Anticodon-binding domain of a subclass of class I aminoacyl-tRNA synthetases"/>
    <property type="match status" value="1"/>
</dbReference>
<dbReference type="GO" id="GO:0006423">
    <property type="term" value="P:cysteinyl-tRNA aminoacylation"/>
    <property type="evidence" value="ECO:0007669"/>
    <property type="project" value="InterPro"/>
</dbReference>
<keyword evidence="3" id="KW-0030">Aminoacyl-tRNA synthetase</keyword>
<evidence type="ECO:0000256" key="1">
    <source>
        <dbReference type="ARBA" id="ARBA00004496"/>
    </source>
</evidence>
<dbReference type="GO" id="GO:0005524">
    <property type="term" value="F:ATP binding"/>
    <property type="evidence" value="ECO:0007669"/>
    <property type="project" value="InterPro"/>
</dbReference>
<dbReference type="AlphaFoldDB" id="A0A0W8G234"/>
<dbReference type="InterPro" id="IPR009080">
    <property type="entry name" value="tRNAsynth_Ia_anticodon-bd"/>
</dbReference>
<dbReference type="EMBL" id="LNQE01000362">
    <property type="protein sequence ID" value="KUG27081.1"/>
    <property type="molecule type" value="Genomic_DNA"/>
</dbReference>
<dbReference type="InterPro" id="IPR056411">
    <property type="entry name" value="CysS_C"/>
</dbReference>
<reference evidence="3" key="1">
    <citation type="journal article" date="2015" name="Proc. Natl. Acad. Sci. U.S.A.">
        <title>Networks of energetic and metabolic interactions define dynamics in microbial communities.</title>
        <authorList>
            <person name="Embree M."/>
            <person name="Liu J.K."/>
            <person name="Al-Bassam M.M."/>
            <person name="Zengler K."/>
        </authorList>
    </citation>
    <scope>NUCLEOTIDE SEQUENCE</scope>
</reference>
<dbReference type="InterPro" id="IPR015273">
    <property type="entry name" value="Cys-tRNA-synt_Ia_DALR"/>
</dbReference>
<dbReference type="GO" id="GO:0004817">
    <property type="term" value="F:cysteine-tRNA ligase activity"/>
    <property type="evidence" value="ECO:0007669"/>
    <property type="project" value="UniProtKB-EC"/>
</dbReference>
<dbReference type="PANTHER" id="PTHR10890">
    <property type="entry name" value="CYSTEINYL-TRNA SYNTHETASE"/>
    <property type="match status" value="1"/>
</dbReference>
<dbReference type="InterPro" id="IPR024909">
    <property type="entry name" value="Cys-tRNA/MSH_ligase"/>
</dbReference>
<feature type="domain" description="Cysteinyl-tRNA synthetase class Ia DALR" evidence="2">
    <location>
        <begin position="7"/>
        <end position="76"/>
    </location>
</feature>
<evidence type="ECO:0000313" key="3">
    <source>
        <dbReference type="EMBL" id="KUG27081.1"/>
    </source>
</evidence>
<dbReference type="Pfam" id="PF09190">
    <property type="entry name" value="DALR_2"/>
    <property type="match status" value="1"/>
</dbReference>
<organism evidence="3">
    <name type="scientific">hydrocarbon metagenome</name>
    <dbReference type="NCBI Taxonomy" id="938273"/>
    <lineage>
        <taxon>unclassified sequences</taxon>
        <taxon>metagenomes</taxon>
        <taxon>ecological metagenomes</taxon>
    </lineage>
</organism>
<dbReference type="Pfam" id="PF23493">
    <property type="entry name" value="CysS_C"/>
    <property type="match status" value="1"/>
</dbReference>
<comment type="caution">
    <text evidence="3">The sequence shown here is derived from an EMBL/GenBank/DDBJ whole genome shotgun (WGS) entry which is preliminary data.</text>
</comment>
<protein>
    <submittedName>
        <fullName evidence="3">Cysteinyl-trna synthetase</fullName>
        <ecNumber evidence="3">6.1.1.16</ecNumber>
    </submittedName>
</protein>
<proteinExistence type="predicted"/>
<evidence type="ECO:0000259" key="2">
    <source>
        <dbReference type="SMART" id="SM00840"/>
    </source>
</evidence>
<dbReference type="EC" id="6.1.1.16" evidence="3"/>
<accession>A0A0W8G234</accession>
<sequence length="139" mass="14831">MARLEAGFAAAMDDDLNTAAALGHVFGMARLVNRVLEDKTLAKSKDTPALCRRFLDGMAGYAAILGVFGTDPAAFKARLKAVRLARTGIDAARVEALVAERQAARKDKEFARSDAIRDELSALGVEVKDTPAGPEWDVA</sequence>
<name>A0A0W8G234_9ZZZZ</name>
<gene>
    <name evidence="3" type="ORF">ASZ90_003036</name>
</gene>
<dbReference type="Gene3D" id="1.20.120.1910">
    <property type="entry name" value="Cysteine-tRNA ligase, C-terminal anti-codon recognition domain"/>
    <property type="match status" value="1"/>
</dbReference>